<feature type="domain" description="Peptidase A1" evidence="8">
    <location>
        <begin position="80"/>
        <end position="411"/>
    </location>
</feature>
<dbReference type="PROSITE" id="PS00141">
    <property type="entry name" value="ASP_PROTEASE"/>
    <property type="match status" value="1"/>
</dbReference>
<keyword evidence="2 6" id="KW-0645">Protease</keyword>
<dbReference type="GO" id="GO:0004190">
    <property type="term" value="F:aspartic-type endopeptidase activity"/>
    <property type="evidence" value="ECO:0007669"/>
    <property type="project" value="UniProtKB-KW"/>
</dbReference>
<dbReference type="InterPro" id="IPR001969">
    <property type="entry name" value="Aspartic_peptidase_AS"/>
</dbReference>
<dbReference type="FunFam" id="2.40.70.10:FF:000115">
    <property type="entry name" value="Lysosomal aspartic protease"/>
    <property type="match status" value="1"/>
</dbReference>
<evidence type="ECO:0000256" key="5">
    <source>
        <dbReference type="PIRSR" id="PIRSR601461-1"/>
    </source>
</evidence>
<dbReference type="GO" id="GO:0006508">
    <property type="term" value="P:proteolysis"/>
    <property type="evidence" value="ECO:0007669"/>
    <property type="project" value="UniProtKB-KW"/>
</dbReference>
<dbReference type="PROSITE" id="PS51767">
    <property type="entry name" value="PEPTIDASE_A1"/>
    <property type="match status" value="1"/>
</dbReference>
<protein>
    <submittedName>
        <fullName evidence="9">Aspartyl protease</fullName>
    </submittedName>
</protein>
<dbReference type="EMBL" id="JAEVFJ010000001">
    <property type="protein sequence ID" value="KAH8107704.1"/>
    <property type="molecule type" value="Genomic_DNA"/>
</dbReference>
<accession>A0A8K0XUV6</accession>
<feature type="chain" id="PRO_5035422392" evidence="7">
    <location>
        <begin position="18"/>
        <end position="432"/>
    </location>
</feature>
<dbReference type="AlphaFoldDB" id="A0A8K0XUV6"/>
<evidence type="ECO:0000313" key="9">
    <source>
        <dbReference type="EMBL" id="KAH8107704.1"/>
    </source>
</evidence>
<dbReference type="PANTHER" id="PTHR47966">
    <property type="entry name" value="BETA-SITE APP-CLEAVING ENZYME, ISOFORM A-RELATED"/>
    <property type="match status" value="1"/>
</dbReference>
<dbReference type="Gene3D" id="2.40.70.10">
    <property type="entry name" value="Acid Proteases"/>
    <property type="match status" value="2"/>
</dbReference>
<dbReference type="PANTHER" id="PTHR47966:SF57">
    <property type="entry name" value="PEPTIDASE A1 DOMAIN-CONTAINING PROTEIN"/>
    <property type="match status" value="1"/>
</dbReference>
<evidence type="ECO:0000256" key="4">
    <source>
        <dbReference type="ARBA" id="ARBA00022801"/>
    </source>
</evidence>
<dbReference type="Pfam" id="PF00026">
    <property type="entry name" value="Asp"/>
    <property type="match status" value="1"/>
</dbReference>
<gene>
    <name evidence="9" type="ORF">BXZ70DRAFT_884575</name>
</gene>
<feature type="active site" evidence="5">
    <location>
        <position position="98"/>
    </location>
</feature>
<evidence type="ECO:0000256" key="6">
    <source>
        <dbReference type="RuleBase" id="RU000454"/>
    </source>
</evidence>
<dbReference type="OrthoDB" id="771136at2759"/>
<name>A0A8K0XUV6_9AGAR</name>
<evidence type="ECO:0000313" key="10">
    <source>
        <dbReference type="Proteomes" id="UP000813824"/>
    </source>
</evidence>
<keyword evidence="10" id="KW-1185">Reference proteome</keyword>
<evidence type="ECO:0000256" key="2">
    <source>
        <dbReference type="ARBA" id="ARBA00022670"/>
    </source>
</evidence>
<dbReference type="InterPro" id="IPR033121">
    <property type="entry name" value="PEPTIDASE_A1"/>
</dbReference>
<dbReference type="InterPro" id="IPR021109">
    <property type="entry name" value="Peptidase_aspartic_dom_sf"/>
</dbReference>
<sequence length="432" mass="44770">MILPSFLSLVLASVVAAESIHIPLTRRNPLLARDGSVDLNKVFNAAERLRGKYGYGSTPSKRQGQTVGIPVINQGQDSSYLGNVQIGTPPQTFSVVLDTGSSDLWVPSTGCAGCDSETPTFDPSKSSSVKQVATGGGDITIRYGSGEVSGTIIQETVSMGGFVNTAQTMLLATTLSDGLINGATAGIMGLAFPALTSTRSTPFWVVLANAGQLASEEMSFFFTRQSTNPAAGDLSPGGVFTLGGTNSSLFTGDIEFLDLIAGTQPTFWLLRMSEITVNGKAVQIPTGNAALSAIDTGTTLVGGPSAGVQAIYDAIPGSEPLDGQQKGFFAFPCNTKAQVTFSFGGKAWPIDVNDMNLGSIGQGFCLGGIFDLTLGSSLGDSPGNPTWVVGDTFLKNVYSVFRNTPPSIGFAHLSTAAGGSGKHHIFLPKLSQ</sequence>
<comment type="similarity">
    <text evidence="1 6">Belongs to the peptidase A1 family.</text>
</comment>
<dbReference type="CDD" id="cd05471">
    <property type="entry name" value="pepsin_like"/>
    <property type="match status" value="1"/>
</dbReference>
<dbReference type="InterPro" id="IPR034164">
    <property type="entry name" value="Pepsin-like_dom"/>
</dbReference>
<proteinExistence type="inferred from homology"/>
<dbReference type="InterPro" id="IPR001461">
    <property type="entry name" value="Aspartic_peptidase_A1"/>
</dbReference>
<comment type="caution">
    <text evidence="9">The sequence shown here is derived from an EMBL/GenBank/DDBJ whole genome shotgun (WGS) entry which is preliminary data.</text>
</comment>
<dbReference type="PRINTS" id="PR00792">
    <property type="entry name" value="PEPSIN"/>
</dbReference>
<keyword evidence="4 6" id="KW-0378">Hydrolase</keyword>
<organism evidence="9 10">
    <name type="scientific">Cristinia sonorae</name>
    <dbReference type="NCBI Taxonomy" id="1940300"/>
    <lineage>
        <taxon>Eukaryota</taxon>
        <taxon>Fungi</taxon>
        <taxon>Dikarya</taxon>
        <taxon>Basidiomycota</taxon>
        <taxon>Agaricomycotina</taxon>
        <taxon>Agaricomycetes</taxon>
        <taxon>Agaricomycetidae</taxon>
        <taxon>Agaricales</taxon>
        <taxon>Pleurotineae</taxon>
        <taxon>Stephanosporaceae</taxon>
        <taxon>Cristinia</taxon>
    </lineage>
</organism>
<feature type="signal peptide" evidence="7">
    <location>
        <begin position="1"/>
        <end position="17"/>
    </location>
</feature>
<evidence type="ECO:0000256" key="3">
    <source>
        <dbReference type="ARBA" id="ARBA00022750"/>
    </source>
</evidence>
<dbReference type="SUPFAM" id="SSF50630">
    <property type="entry name" value="Acid proteases"/>
    <property type="match status" value="1"/>
</dbReference>
<keyword evidence="7" id="KW-0732">Signal</keyword>
<evidence type="ECO:0000256" key="1">
    <source>
        <dbReference type="ARBA" id="ARBA00007447"/>
    </source>
</evidence>
<evidence type="ECO:0000259" key="8">
    <source>
        <dbReference type="PROSITE" id="PS51767"/>
    </source>
</evidence>
<keyword evidence="3 6" id="KW-0064">Aspartyl protease</keyword>
<dbReference type="Proteomes" id="UP000813824">
    <property type="component" value="Unassembled WGS sequence"/>
</dbReference>
<evidence type="ECO:0000256" key="7">
    <source>
        <dbReference type="SAM" id="SignalP"/>
    </source>
</evidence>
<feature type="active site" evidence="5">
    <location>
        <position position="295"/>
    </location>
</feature>
<reference evidence="9" key="1">
    <citation type="journal article" date="2021" name="New Phytol.">
        <title>Evolutionary innovations through gain and loss of genes in the ectomycorrhizal Boletales.</title>
        <authorList>
            <person name="Wu G."/>
            <person name="Miyauchi S."/>
            <person name="Morin E."/>
            <person name="Kuo A."/>
            <person name="Drula E."/>
            <person name="Varga T."/>
            <person name="Kohler A."/>
            <person name="Feng B."/>
            <person name="Cao Y."/>
            <person name="Lipzen A."/>
            <person name="Daum C."/>
            <person name="Hundley H."/>
            <person name="Pangilinan J."/>
            <person name="Johnson J."/>
            <person name="Barry K."/>
            <person name="LaButti K."/>
            <person name="Ng V."/>
            <person name="Ahrendt S."/>
            <person name="Min B."/>
            <person name="Choi I.G."/>
            <person name="Park H."/>
            <person name="Plett J.M."/>
            <person name="Magnuson J."/>
            <person name="Spatafora J.W."/>
            <person name="Nagy L.G."/>
            <person name="Henrissat B."/>
            <person name="Grigoriev I.V."/>
            <person name="Yang Z.L."/>
            <person name="Xu J."/>
            <person name="Martin F.M."/>
        </authorList>
    </citation>
    <scope>NUCLEOTIDE SEQUENCE</scope>
    <source>
        <strain evidence="9">KKN 215</strain>
    </source>
</reference>